<dbReference type="SUPFAM" id="SSF48576">
    <property type="entry name" value="Terpenoid synthases"/>
    <property type="match status" value="1"/>
</dbReference>
<dbReference type="PANTHER" id="PTHR31480">
    <property type="entry name" value="BIFUNCTIONAL LYCOPENE CYCLASE/PHYTOENE SYNTHASE"/>
    <property type="match status" value="1"/>
</dbReference>
<keyword evidence="5" id="KW-1185">Reference proteome</keyword>
<evidence type="ECO:0000256" key="2">
    <source>
        <dbReference type="ARBA" id="ARBA00012396"/>
    </source>
</evidence>
<comment type="catalytic activity">
    <reaction evidence="1">
        <text>2 (2E,6E,10E)-geranylgeranyl diphosphate = 15-cis-phytoene + 2 diphosphate</text>
        <dbReference type="Rhea" id="RHEA:34475"/>
        <dbReference type="ChEBI" id="CHEBI:27787"/>
        <dbReference type="ChEBI" id="CHEBI:33019"/>
        <dbReference type="ChEBI" id="CHEBI:58756"/>
        <dbReference type="EC" id="2.5.1.32"/>
    </reaction>
</comment>
<dbReference type="EMBL" id="JYDL01000016">
    <property type="protein sequence ID" value="KRX24631.1"/>
    <property type="molecule type" value="Genomic_DNA"/>
</dbReference>
<evidence type="ECO:0000256" key="1">
    <source>
        <dbReference type="ARBA" id="ARBA00001805"/>
    </source>
</evidence>
<reference evidence="4 5" key="1">
    <citation type="submission" date="2015-01" db="EMBL/GenBank/DDBJ databases">
        <title>Evolution of Trichinella species and genotypes.</title>
        <authorList>
            <person name="Korhonen P.K."/>
            <person name="Edoardo P."/>
            <person name="Giuseppe L.R."/>
            <person name="Gasser R.B."/>
        </authorList>
    </citation>
    <scope>NUCLEOTIDE SEQUENCE [LARGE SCALE GENOMIC DNA]</scope>
    <source>
        <strain evidence="4">ISS37</strain>
    </source>
</reference>
<protein>
    <recommendedName>
        <fullName evidence="2">15-cis-phytoene synthase</fullName>
        <ecNumber evidence="2">2.5.1.32</ecNumber>
    </recommendedName>
</protein>
<keyword evidence="3" id="KW-0125">Carotenoid biosynthesis</keyword>
<sequence>MFSLVNCVHLVNNVPGCSGSVHLCRFLSWNLNKYENPYFYCMSLVRRSDFESFLCTSAMPTKYKSAVFSIQAFNVELASIPARCSSRQSRHGRIEFWKEVVHGIYKGNIPEHPVAVTLAESALKYKLSKRWLLDLVEARRHWLGAEEYRSLRIMEDYFERTFSTVLYLILQICNVEQSEAIRAAGHLGKALGLVNSIRSIPHLAAERKILLPLDLLKLHNFTEFGGQLEDSSKWATVIRDIADHADRHVSEARKLTKTILKQAYPVLLFAVVVDHHLALLRRYNYDVFNAETRRTSLSLVFSLCKQRLFQFF</sequence>
<name>A0A0V0SD80_9BILA</name>
<dbReference type="Gene3D" id="1.10.600.10">
    <property type="entry name" value="Farnesyl Diphosphate Synthase"/>
    <property type="match status" value="1"/>
</dbReference>
<dbReference type="STRING" id="6336.A0A0V0SD80"/>
<dbReference type="Pfam" id="PF00494">
    <property type="entry name" value="SQS_PSY"/>
    <property type="match status" value="1"/>
</dbReference>
<dbReference type="Proteomes" id="UP000054630">
    <property type="component" value="Unassembled WGS sequence"/>
</dbReference>
<dbReference type="EC" id="2.5.1.32" evidence="2"/>
<evidence type="ECO:0000256" key="3">
    <source>
        <dbReference type="ARBA" id="ARBA00022746"/>
    </source>
</evidence>
<accession>A0A0V0SD80</accession>
<comment type="caution">
    <text evidence="4">The sequence shown here is derived from an EMBL/GenBank/DDBJ whole genome shotgun (WGS) entry which is preliminary data.</text>
</comment>
<dbReference type="InterPro" id="IPR002060">
    <property type="entry name" value="Squ/phyt_synthse"/>
</dbReference>
<gene>
    <name evidence="4" type="primary">NDUFAF6</name>
    <name evidence="4" type="ORF">T07_14015</name>
</gene>
<dbReference type="AlphaFoldDB" id="A0A0V0SD80"/>
<dbReference type="GO" id="GO:0016117">
    <property type="term" value="P:carotenoid biosynthetic process"/>
    <property type="evidence" value="ECO:0007669"/>
    <property type="project" value="UniProtKB-KW"/>
</dbReference>
<dbReference type="OrthoDB" id="270318at2759"/>
<dbReference type="InterPro" id="IPR008949">
    <property type="entry name" value="Isoprenoid_synthase_dom_sf"/>
</dbReference>
<keyword evidence="4" id="KW-0830">Ubiquinone</keyword>
<proteinExistence type="predicted"/>
<evidence type="ECO:0000313" key="5">
    <source>
        <dbReference type="Proteomes" id="UP000054630"/>
    </source>
</evidence>
<organism evidence="4 5">
    <name type="scientific">Trichinella nelsoni</name>
    <dbReference type="NCBI Taxonomy" id="6336"/>
    <lineage>
        <taxon>Eukaryota</taxon>
        <taxon>Metazoa</taxon>
        <taxon>Ecdysozoa</taxon>
        <taxon>Nematoda</taxon>
        <taxon>Enoplea</taxon>
        <taxon>Dorylaimia</taxon>
        <taxon>Trichinellida</taxon>
        <taxon>Trichinellidae</taxon>
        <taxon>Trichinella</taxon>
    </lineage>
</organism>
<evidence type="ECO:0000313" key="4">
    <source>
        <dbReference type="EMBL" id="KRX24631.1"/>
    </source>
</evidence>